<proteinExistence type="predicted"/>
<comment type="caution">
    <text evidence="2">The sequence shown here is derived from an EMBL/GenBank/DDBJ whole genome shotgun (WGS) entry which is preliminary data.</text>
</comment>
<dbReference type="EMBL" id="SRPG01000033">
    <property type="protein sequence ID" value="TGN67335.1"/>
    <property type="molecule type" value="Genomic_DNA"/>
</dbReference>
<keyword evidence="1" id="KW-0812">Transmembrane</keyword>
<keyword evidence="3" id="KW-1185">Reference proteome</keyword>
<organism evidence="2 3">
    <name type="scientific">Paracoccus liaowanqingii</name>
    <dbReference type="NCBI Taxonomy" id="2560053"/>
    <lineage>
        <taxon>Bacteria</taxon>
        <taxon>Pseudomonadati</taxon>
        <taxon>Pseudomonadota</taxon>
        <taxon>Alphaproteobacteria</taxon>
        <taxon>Rhodobacterales</taxon>
        <taxon>Paracoccaceae</taxon>
        <taxon>Paracoccus</taxon>
    </lineage>
</organism>
<sequence>MLWAWAVYLVLGTDDLPLWTRPAIWTFAILVSPVVMGVLSGLATKWGVLSKIYRQMSFHPVHVIPTSWDYAFSKPEPKFLIVKLADGSIFGGLWGTKSFASDEPAERDIYIEKIYKIDKDTGVWTGTDRSLLLKGEHIRSIEFIPFPEGE</sequence>
<dbReference type="AlphaFoldDB" id="A0A4Z1CQQ1"/>
<dbReference type="InterPro" id="IPR045919">
    <property type="entry name" value="DUF6338"/>
</dbReference>
<evidence type="ECO:0000256" key="1">
    <source>
        <dbReference type="SAM" id="Phobius"/>
    </source>
</evidence>
<dbReference type="Pfam" id="PF19865">
    <property type="entry name" value="DUF6338"/>
    <property type="match status" value="1"/>
</dbReference>
<dbReference type="Proteomes" id="UP000297972">
    <property type="component" value="Unassembled WGS sequence"/>
</dbReference>
<protein>
    <submittedName>
        <fullName evidence="2">Uncharacterized protein</fullName>
    </submittedName>
</protein>
<gene>
    <name evidence="2" type="ORF">E4L95_05370</name>
</gene>
<name>A0A4Z1CQQ1_9RHOB</name>
<evidence type="ECO:0000313" key="2">
    <source>
        <dbReference type="EMBL" id="TGN67335.1"/>
    </source>
</evidence>
<keyword evidence="1" id="KW-0472">Membrane</keyword>
<reference evidence="2 3" key="1">
    <citation type="submission" date="2019-03" db="EMBL/GenBank/DDBJ databases">
        <authorList>
            <person name="Li J."/>
        </authorList>
    </citation>
    <scope>NUCLEOTIDE SEQUENCE [LARGE SCALE GENOMIC DNA]</scope>
    <source>
        <strain evidence="2 3">3058</strain>
    </source>
</reference>
<accession>A0A4Z1CQQ1</accession>
<feature type="transmembrane region" description="Helical" evidence="1">
    <location>
        <begin position="23"/>
        <end position="48"/>
    </location>
</feature>
<evidence type="ECO:0000313" key="3">
    <source>
        <dbReference type="Proteomes" id="UP000297972"/>
    </source>
</evidence>
<keyword evidence="1" id="KW-1133">Transmembrane helix</keyword>